<dbReference type="InterPro" id="IPR013783">
    <property type="entry name" value="Ig-like_fold"/>
</dbReference>
<accession>A0A3B5L8I1</accession>
<keyword evidence="3" id="KW-1185">Reference proteome</keyword>
<name>A0A3B5L8I1_9TELE</name>
<dbReference type="Gene3D" id="2.60.40.10">
    <property type="entry name" value="Immunoglobulins"/>
    <property type="match status" value="1"/>
</dbReference>
<reference evidence="2" key="2">
    <citation type="submission" date="2025-09" db="UniProtKB">
        <authorList>
            <consortium name="Ensembl"/>
        </authorList>
    </citation>
    <scope>IDENTIFICATION</scope>
</reference>
<dbReference type="Ensembl" id="ENSXCOT00000004148.1">
    <property type="protein sequence ID" value="ENSXCOP00000004104.1"/>
    <property type="gene ID" value="ENSXCOG00000003223.1"/>
</dbReference>
<organism evidence="2 3">
    <name type="scientific">Xiphophorus couchianus</name>
    <name type="common">Monterrey platyfish</name>
    <dbReference type="NCBI Taxonomy" id="32473"/>
    <lineage>
        <taxon>Eukaryota</taxon>
        <taxon>Metazoa</taxon>
        <taxon>Chordata</taxon>
        <taxon>Craniata</taxon>
        <taxon>Vertebrata</taxon>
        <taxon>Euteleostomi</taxon>
        <taxon>Actinopterygii</taxon>
        <taxon>Neopterygii</taxon>
        <taxon>Teleostei</taxon>
        <taxon>Neoteleostei</taxon>
        <taxon>Acanthomorphata</taxon>
        <taxon>Ovalentaria</taxon>
        <taxon>Atherinomorphae</taxon>
        <taxon>Cyprinodontiformes</taxon>
        <taxon>Poeciliidae</taxon>
        <taxon>Poeciliinae</taxon>
        <taxon>Xiphophorus</taxon>
    </lineage>
</organism>
<evidence type="ECO:0000313" key="3">
    <source>
        <dbReference type="Proteomes" id="UP000261380"/>
    </source>
</evidence>
<dbReference type="InterPro" id="IPR036179">
    <property type="entry name" value="Ig-like_dom_sf"/>
</dbReference>
<dbReference type="Pfam" id="PF07686">
    <property type="entry name" value="V-set"/>
    <property type="match status" value="1"/>
</dbReference>
<dbReference type="SUPFAM" id="SSF48726">
    <property type="entry name" value="Immunoglobulin"/>
    <property type="match status" value="1"/>
</dbReference>
<protein>
    <recommendedName>
        <fullName evidence="1">Immunoglobulin V-set domain-containing protein</fullName>
    </recommendedName>
</protein>
<evidence type="ECO:0000313" key="2">
    <source>
        <dbReference type="Ensembl" id="ENSXCOP00000004104.1"/>
    </source>
</evidence>
<dbReference type="GeneTree" id="ENSGT01030000234806"/>
<dbReference type="InterPro" id="IPR013106">
    <property type="entry name" value="Ig_V-set"/>
</dbReference>
<dbReference type="AlphaFoldDB" id="A0A3B5L8I1"/>
<feature type="domain" description="Immunoglobulin V-set" evidence="1">
    <location>
        <begin position="39"/>
        <end position="118"/>
    </location>
</feature>
<sequence>MWKCFSSGSIAKCKFVDRSIEIQNGAQCFGVLGGAVDVQLMDNVSEIPRFTWEMNNSKILYGRNNNVTSKKDDRILFFPSNGSVRINDLRKTDSDEYKLEMFDGNGKSTGFKTLQLFVIGNQIFVFQFFFNVLLF</sequence>
<reference evidence="2" key="1">
    <citation type="submission" date="2025-08" db="UniProtKB">
        <authorList>
            <consortium name="Ensembl"/>
        </authorList>
    </citation>
    <scope>IDENTIFICATION</scope>
</reference>
<proteinExistence type="predicted"/>
<evidence type="ECO:0000259" key="1">
    <source>
        <dbReference type="Pfam" id="PF07686"/>
    </source>
</evidence>
<dbReference type="Proteomes" id="UP000261380">
    <property type="component" value="Unplaced"/>
</dbReference>